<proteinExistence type="predicted"/>
<feature type="domain" description="DUF397" evidence="1">
    <location>
        <begin position="3"/>
        <end position="51"/>
    </location>
</feature>
<reference evidence="2 3" key="1">
    <citation type="journal article" date="2019" name="Int. J. Syst. Evol. Microbiol.">
        <title>The Global Catalogue of Microorganisms (GCM) 10K type strain sequencing project: providing services to taxonomists for standard genome sequencing and annotation.</title>
        <authorList>
            <consortium name="The Broad Institute Genomics Platform"/>
            <consortium name="The Broad Institute Genome Sequencing Center for Infectious Disease"/>
            <person name="Wu L."/>
            <person name="Ma J."/>
        </authorList>
    </citation>
    <scope>NUCLEOTIDE SEQUENCE [LARGE SCALE GENOMIC DNA]</scope>
    <source>
        <strain evidence="2 3">JCM 6833</strain>
    </source>
</reference>
<evidence type="ECO:0000259" key="1">
    <source>
        <dbReference type="Pfam" id="PF04149"/>
    </source>
</evidence>
<dbReference type="RefSeq" id="WP_344545715.1">
    <property type="nucleotide sequence ID" value="NZ_BAAATD010000008.1"/>
</dbReference>
<dbReference type="EMBL" id="BAAATD010000008">
    <property type="protein sequence ID" value="GAA2616081.1"/>
    <property type="molecule type" value="Genomic_DNA"/>
</dbReference>
<comment type="caution">
    <text evidence="2">The sequence shown here is derived from an EMBL/GenBank/DDBJ whole genome shotgun (WGS) entry which is preliminary data.</text>
</comment>
<dbReference type="InterPro" id="IPR007278">
    <property type="entry name" value="DUF397"/>
</dbReference>
<dbReference type="Pfam" id="PF04149">
    <property type="entry name" value="DUF397"/>
    <property type="match status" value="1"/>
</dbReference>
<name>A0ABN3Q4T1_9ACTN</name>
<gene>
    <name evidence="2" type="ORF">GCM10010411_58930</name>
</gene>
<keyword evidence="3" id="KW-1185">Reference proteome</keyword>
<dbReference type="Proteomes" id="UP001501509">
    <property type="component" value="Unassembled WGS sequence"/>
</dbReference>
<protein>
    <recommendedName>
        <fullName evidence="1">DUF397 domain-containing protein</fullName>
    </recommendedName>
</protein>
<sequence length="68" mass="7088">MFIKSSKCGGPCSEGCVNVAIVREAVVVADEQGNISRFSHQEWADFIGGAKAGEFDLPAESPALTTAS</sequence>
<accession>A0ABN3Q4T1</accession>
<organism evidence="2 3">
    <name type="scientific">Actinomadura fulvescens</name>
    <dbReference type="NCBI Taxonomy" id="46160"/>
    <lineage>
        <taxon>Bacteria</taxon>
        <taxon>Bacillati</taxon>
        <taxon>Actinomycetota</taxon>
        <taxon>Actinomycetes</taxon>
        <taxon>Streptosporangiales</taxon>
        <taxon>Thermomonosporaceae</taxon>
        <taxon>Actinomadura</taxon>
    </lineage>
</organism>
<evidence type="ECO:0000313" key="3">
    <source>
        <dbReference type="Proteomes" id="UP001501509"/>
    </source>
</evidence>
<evidence type="ECO:0000313" key="2">
    <source>
        <dbReference type="EMBL" id="GAA2616081.1"/>
    </source>
</evidence>